<accession>A0A9P0HRA1</accession>
<sequence length="224" mass="25251">MSYKIYNINGGYFFHSDEDILQAKCTSTLIKGKKNVVVNTMAPWDDGRMIASLVLHEVDPKQVAVVVSTNGSSSYIGNNHMFKDCIHIIGNCIQRRNVFLPDPFREGKPYLIDEDDLKVIPTPGRTLDDVSVVVKTEDKGTVVIAGDLFIKEEDIEDESIWLSTQSECPNLQRSNREMVLNMANHIIPGYGLIFEVTAEKKKLFYAQRPPFRPDPEVMAMVGIK</sequence>
<dbReference type="InterPro" id="IPR036866">
    <property type="entry name" value="RibonucZ/Hydroxyglut_hydro"/>
</dbReference>
<proteinExistence type="predicted"/>
<protein>
    <submittedName>
        <fullName evidence="1">Uncharacterized protein</fullName>
    </submittedName>
</protein>
<evidence type="ECO:0000313" key="1">
    <source>
        <dbReference type="EMBL" id="CAH1406232.1"/>
    </source>
</evidence>
<dbReference type="Proteomes" id="UP001152798">
    <property type="component" value="Chromosome 6"/>
</dbReference>
<reference evidence="1" key="1">
    <citation type="submission" date="2022-01" db="EMBL/GenBank/DDBJ databases">
        <authorList>
            <person name="King R."/>
        </authorList>
    </citation>
    <scope>NUCLEOTIDE SEQUENCE</scope>
</reference>
<gene>
    <name evidence="1" type="ORF">NEZAVI_LOCUS14220</name>
</gene>
<dbReference type="CDD" id="cd07711">
    <property type="entry name" value="MBLAC1-like_MBL-fold"/>
    <property type="match status" value="1"/>
</dbReference>
<evidence type="ECO:0000313" key="2">
    <source>
        <dbReference type="Proteomes" id="UP001152798"/>
    </source>
</evidence>
<dbReference type="AlphaFoldDB" id="A0A9P0HRA1"/>
<dbReference type="SUPFAM" id="SSF56281">
    <property type="entry name" value="Metallo-hydrolase/oxidoreductase"/>
    <property type="match status" value="1"/>
</dbReference>
<organism evidence="1 2">
    <name type="scientific">Nezara viridula</name>
    <name type="common">Southern green stink bug</name>
    <name type="synonym">Cimex viridulus</name>
    <dbReference type="NCBI Taxonomy" id="85310"/>
    <lineage>
        <taxon>Eukaryota</taxon>
        <taxon>Metazoa</taxon>
        <taxon>Ecdysozoa</taxon>
        <taxon>Arthropoda</taxon>
        <taxon>Hexapoda</taxon>
        <taxon>Insecta</taxon>
        <taxon>Pterygota</taxon>
        <taxon>Neoptera</taxon>
        <taxon>Paraneoptera</taxon>
        <taxon>Hemiptera</taxon>
        <taxon>Heteroptera</taxon>
        <taxon>Panheteroptera</taxon>
        <taxon>Pentatomomorpha</taxon>
        <taxon>Pentatomoidea</taxon>
        <taxon>Pentatomidae</taxon>
        <taxon>Pentatominae</taxon>
        <taxon>Nezara</taxon>
    </lineage>
</organism>
<dbReference type="EMBL" id="OV725082">
    <property type="protein sequence ID" value="CAH1406232.1"/>
    <property type="molecule type" value="Genomic_DNA"/>
</dbReference>
<dbReference type="PANTHER" id="PTHR23200">
    <property type="entry name" value="METALLO-BETA-LACTAMASE DOMAIN-CONTAINING PROTEIN 1"/>
    <property type="match status" value="1"/>
</dbReference>
<name>A0A9P0HRA1_NEZVI</name>
<dbReference type="PANTHER" id="PTHR23200:SF48">
    <property type="entry name" value="METALLO-BETA-LACTAMASE DOMAIN-CONTAINING PROTEIN 1"/>
    <property type="match status" value="1"/>
</dbReference>
<dbReference type="OrthoDB" id="10250730at2759"/>
<dbReference type="InterPro" id="IPR039344">
    <property type="entry name" value="MBLAC1"/>
</dbReference>
<dbReference type="Gene3D" id="3.60.15.10">
    <property type="entry name" value="Ribonuclease Z/Hydroxyacylglutathione hydrolase-like"/>
    <property type="match status" value="1"/>
</dbReference>
<keyword evidence="2" id="KW-1185">Reference proteome</keyword>